<name>A0A7C1K223_THERO</name>
<evidence type="ECO:0000256" key="2">
    <source>
        <dbReference type="ARBA" id="ARBA00006796"/>
    </source>
</evidence>
<dbReference type="Gene3D" id="3.50.50.60">
    <property type="entry name" value="FAD/NAD(P)-binding domain"/>
    <property type="match status" value="1"/>
</dbReference>
<dbReference type="AlphaFoldDB" id="A0A7C1K223"/>
<dbReference type="SUPFAM" id="SSF54373">
    <property type="entry name" value="FAD-linked reductases, C-terminal domain"/>
    <property type="match status" value="1"/>
</dbReference>
<keyword evidence="3" id="KW-0285">Flavoprotein</keyword>
<gene>
    <name evidence="7" type="ORF">ENP47_02045</name>
</gene>
<accession>A0A7C1K223</accession>
<organism evidence="7">
    <name type="scientific">Thermomicrobium roseum</name>
    <dbReference type="NCBI Taxonomy" id="500"/>
    <lineage>
        <taxon>Bacteria</taxon>
        <taxon>Pseudomonadati</taxon>
        <taxon>Thermomicrobiota</taxon>
        <taxon>Thermomicrobia</taxon>
        <taxon>Thermomicrobiales</taxon>
        <taxon>Thermomicrobiaceae</taxon>
        <taxon>Thermomicrobium</taxon>
    </lineage>
</organism>
<dbReference type="GO" id="GO:0016491">
    <property type="term" value="F:oxidoreductase activity"/>
    <property type="evidence" value="ECO:0007669"/>
    <property type="project" value="UniProtKB-KW"/>
</dbReference>
<sequence>MSQERVEVIVVGAGPAGVAAALTLARAGVEVVVLERGAYPGAKNVMGGILYRQPTEELVPGFWREAPLERAIVEQRYLLLTDEDALGVTYRTPAFGQPPYNAFSVLRAEWDRWFAQQAENAGALLATGVTVEDVLWEDGRIVGVRAGEQGELYADVVILADGANSLLAQKAGLAREWRPEEQALVAKELLRLSETEIERRFGVPPGQGVAIEAFGASTGGLLGYGFLYTNRDTVSVGTGALLSDLITHEVNVSDLLDRFKRHPAIAPLLEGAELVEYSAHLIPEGGWRALPTLFTDGALVVGDAAGFVNPLSREGSNFAMISGKLAAETILEARAAGDFSAFALSRYWQKLEESFILSDLETIRNVTPFVHQRPYLLREYPEALARAFQHYLTVDGTPKAQKYRAIVRELMRDVRPTRLLRDVLAGVFQLAR</sequence>
<feature type="domain" description="FixC-like C-terminal" evidence="6">
    <location>
        <begin position="368"/>
        <end position="426"/>
    </location>
</feature>
<evidence type="ECO:0000313" key="7">
    <source>
        <dbReference type="EMBL" id="HEF64380.1"/>
    </source>
</evidence>
<evidence type="ECO:0000256" key="1">
    <source>
        <dbReference type="ARBA" id="ARBA00001974"/>
    </source>
</evidence>
<dbReference type="PRINTS" id="PR00420">
    <property type="entry name" value="RNGMNOXGNASE"/>
</dbReference>
<evidence type="ECO:0000256" key="5">
    <source>
        <dbReference type="ARBA" id="ARBA00023002"/>
    </source>
</evidence>
<comment type="caution">
    <text evidence="7">The sequence shown here is derived from an EMBL/GenBank/DDBJ whole genome shotgun (WGS) entry which is preliminary data.</text>
</comment>
<protein>
    <submittedName>
        <fullName evidence="7">FAD-dependent oxidoreductase</fullName>
    </submittedName>
</protein>
<dbReference type="SUPFAM" id="SSF51905">
    <property type="entry name" value="FAD/NAD(P)-binding domain"/>
    <property type="match status" value="1"/>
</dbReference>
<dbReference type="InterPro" id="IPR059103">
    <property type="entry name" value="FixC-like_C"/>
</dbReference>
<keyword evidence="5" id="KW-0560">Oxidoreductase</keyword>
<dbReference type="InterPro" id="IPR039651">
    <property type="entry name" value="FixC-like"/>
</dbReference>
<proteinExistence type="inferred from homology"/>
<comment type="cofactor">
    <cofactor evidence="1">
        <name>FAD</name>
        <dbReference type="ChEBI" id="CHEBI:57692"/>
    </cofactor>
</comment>
<reference evidence="7" key="1">
    <citation type="journal article" date="2020" name="mSystems">
        <title>Genome- and Community-Level Interaction Insights into Carbon Utilization and Element Cycling Functions of Hydrothermarchaeota in Hydrothermal Sediment.</title>
        <authorList>
            <person name="Zhou Z."/>
            <person name="Liu Y."/>
            <person name="Xu W."/>
            <person name="Pan J."/>
            <person name="Luo Z.H."/>
            <person name="Li M."/>
        </authorList>
    </citation>
    <scope>NUCLEOTIDE SEQUENCE [LARGE SCALE GENOMIC DNA]</scope>
    <source>
        <strain evidence="7">SpSt-222</strain>
    </source>
</reference>
<dbReference type="PANTHER" id="PTHR43624:SF2">
    <property type="entry name" value="ELECTRON TRANSFER FLAVOPROTEIN-QUINONE OXIDOREDUCTASE YDIS-RELATED"/>
    <property type="match status" value="1"/>
</dbReference>
<keyword evidence="4" id="KW-0274">FAD</keyword>
<comment type="similarity">
    <text evidence="2">Belongs to the ETF-QO/FixC family.</text>
</comment>
<dbReference type="Pfam" id="PF26311">
    <property type="entry name" value="ETF-QO_FixC_C"/>
    <property type="match status" value="1"/>
</dbReference>
<evidence type="ECO:0000256" key="4">
    <source>
        <dbReference type="ARBA" id="ARBA00022827"/>
    </source>
</evidence>
<dbReference type="PANTHER" id="PTHR43624">
    <property type="entry name" value="ELECTRON TRANSFER FLAVOPROTEIN-QUINONE OXIDOREDUCTASE YDIS-RELATED"/>
    <property type="match status" value="1"/>
</dbReference>
<evidence type="ECO:0000259" key="6">
    <source>
        <dbReference type="Pfam" id="PF26311"/>
    </source>
</evidence>
<dbReference type="EMBL" id="DSJL01000006">
    <property type="protein sequence ID" value="HEF64380.1"/>
    <property type="molecule type" value="Genomic_DNA"/>
</dbReference>
<dbReference type="InterPro" id="IPR036188">
    <property type="entry name" value="FAD/NAD-bd_sf"/>
</dbReference>
<evidence type="ECO:0000256" key="3">
    <source>
        <dbReference type="ARBA" id="ARBA00022630"/>
    </source>
</evidence>
<dbReference type="Pfam" id="PF12831">
    <property type="entry name" value="FAD_oxidored"/>
    <property type="match status" value="1"/>
</dbReference>